<dbReference type="AlphaFoldDB" id="A0A218P3K0"/>
<dbReference type="InterPro" id="IPR027556">
    <property type="entry name" value="Heavy_Cys_CGP"/>
</dbReference>
<protein>
    <recommendedName>
        <fullName evidence="4">Eight-cysteine-cluster domain-containing protein</fullName>
    </recommendedName>
</protein>
<gene>
    <name evidence="2" type="ORF">A3L02_07880</name>
</gene>
<organism evidence="2 3">
    <name type="scientific">Thermococcus celer Vu 13 = JCM 8558</name>
    <dbReference type="NCBI Taxonomy" id="1293037"/>
    <lineage>
        <taxon>Archaea</taxon>
        <taxon>Methanobacteriati</taxon>
        <taxon>Methanobacteriota</taxon>
        <taxon>Thermococci</taxon>
        <taxon>Thermococcales</taxon>
        <taxon>Thermococcaceae</taxon>
        <taxon>Thermococcus</taxon>
    </lineage>
</organism>
<evidence type="ECO:0000256" key="1">
    <source>
        <dbReference type="SAM" id="MobiDB-lite"/>
    </source>
</evidence>
<accession>A0A218P3K0</accession>
<reference evidence="2 3" key="1">
    <citation type="submission" date="2016-03" db="EMBL/GenBank/DDBJ databases">
        <title>Complete genome sequence of Thermococcus celer.</title>
        <authorList>
            <person name="Oger P.M."/>
        </authorList>
    </citation>
    <scope>NUCLEOTIDE SEQUENCE [LARGE SCALE GENOMIC DNA]</scope>
    <source>
        <strain evidence="2 3">Vu 13</strain>
    </source>
</reference>
<evidence type="ECO:0008006" key="4">
    <source>
        <dbReference type="Google" id="ProtNLM"/>
    </source>
</evidence>
<keyword evidence="3" id="KW-1185">Reference proteome</keyword>
<sequence length="409" mass="44792">MKRLVAFLILLMFTLTPLVRACITPGDYYAVGVALNRPGITYNLSRLMEAHNVISEGNALIYRSHYDERLYVLVWNASDGLHVRVGIPINWTNSSVLRASFNASLILTGDVLEKLRSEGWETVDNTTFTRDGVTVNLIPVEETECSSDSDCATGGCNGEVCAPKEEAGKIVTPCVYKSWYSCLSLSTCGCVNGTCTWKPNPDFKACLKEHGVDPSSVIRAGRTAVYVTAVEKTPEEAEASVEEFMHAFGVSCNMSIKFEKHTDKVPAPLVDPRTLKASKAIKTELEWLREWGVIEISKEDVEEIAGIARWGYAGQNSHIGWYETKNGTFSWIPYHESRNPRLVKCSSIGVPTYRLPNGTAYFAPSSPTASTTTTVPSSSSSSPPEEGGGICGPAFSVVLILLVPLFRKR</sequence>
<dbReference type="EMBL" id="CP014854">
    <property type="protein sequence ID" value="ASI99482.1"/>
    <property type="molecule type" value="Genomic_DNA"/>
</dbReference>
<proteinExistence type="predicted"/>
<feature type="compositionally biased region" description="Low complexity" evidence="1">
    <location>
        <begin position="364"/>
        <end position="384"/>
    </location>
</feature>
<dbReference type="KEGG" id="tce:A3L02_07880"/>
<evidence type="ECO:0000313" key="3">
    <source>
        <dbReference type="Proteomes" id="UP000197156"/>
    </source>
</evidence>
<dbReference type="RefSeq" id="WP_088863407.1">
    <property type="nucleotide sequence ID" value="NZ_CP014854.1"/>
</dbReference>
<dbReference type="NCBIfam" id="TIGR04289">
    <property type="entry name" value="heavy_Cys"/>
    <property type="match status" value="1"/>
</dbReference>
<dbReference type="OrthoDB" id="31553at2157"/>
<name>A0A218P3K0_THECE</name>
<dbReference type="InterPro" id="IPR027553">
    <property type="entry name" value="Heavy_Cys"/>
</dbReference>
<feature type="region of interest" description="Disordered" evidence="1">
    <location>
        <begin position="364"/>
        <end position="388"/>
    </location>
</feature>
<evidence type="ECO:0000313" key="2">
    <source>
        <dbReference type="EMBL" id="ASI99482.1"/>
    </source>
</evidence>
<dbReference type="NCBIfam" id="TIGR04292">
    <property type="entry name" value="heavy_Cys_CGP"/>
    <property type="match status" value="1"/>
</dbReference>
<dbReference type="Proteomes" id="UP000197156">
    <property type="component" value="Chromosome"/>
</dbReference>
<dbReference type="GeneID" id="33324671"/>